<name>A0A8S1J449_9CHLO</name>
<dbReference type="OrthoDB" id="417520at2759"/>
<dbReference type="PANTHER" id="PTHR30238">
    <property type="entry name" value="MEMBRANE BOUND PREDICTED REDOX MODULATOR"/>
    <property type="match status" value="1"/>
</dbReference>
<dbReference type="InterPro" id="IPR005496">
    <property type="entry name" value="Integral_membrane_TerC"/>
</dbReference>
<reference evidence="6" key="1">
    <citation type="submission" date="2020-12" db="EMBL/GenBank/DDBJ databases">
        <authorList>
            <person name="Iha C."/>
        </authorList>
    </citation>
    <scope>NUCLEOTIDE SEQUENCE</scope>
</reference>
<protein>
    <recommendedName>
        <fullName evidence="8">Integral membrane protein TerC</fullName>
    </recommendedName>
</protein>
<evidence type="ECO:0008006" key="8">
    <source>
        <dbReference type="Google" id="ProtNLM"/>
    </source>
</evidence>
<feature type="transmembrane region" description="Helical" evidence="5">
    <location>
        <begin position="153"/>
        <end position="173"/>
    </location>
</feature>
<dbReference type="InterPro" id="IPR022369">
    <property type="entry name" value="Integral_membrane_TerC_rswitch"/>
</dbReference>
<evidence type="ECO:0000313" key="6">
    <source>
        <dbReference type="EMBL" id="CAD7701895.1"/>
    </source>
</evidence>
<dbReference type="NCBIfam" id="TIGR03718">
    <property type="entry name" value="R_switched_Alx"/>
    <property type="match status" value="1"/>
</dbReference>
<dbReference type="GO" id="GO:0016020">
    <property type="term" value="C:membrane"/>
    <property type="evidence" value="ECO:0007669"/>
    <property type="project" value="UniProtKB-SubCell"/>
</dbReference>
<dbReference type="AlphaFoldDB" id="A0A8S1J449"/>
<feature type="transmembrane region" description="Helical" evidence="5">
    <location>
        <begin position="120"/>
        <end position="141"/>
    </location>
</feature>
<keyword evidence="7" id="KW-1185">Reference proteome</keyword>
<organism evidence="6 7">
    <name type="scientific">Ostreobium quekettii</name>
    <dbReference type="NCBI Taxonomy" id="121088"/>
    <lineage>
        <taxon>Eukaryota</taxon>
        <taxon>Viridiplantae</taxon>
        <taxon>Chlorophyta</taxon>
        <taxon>core chlorophytes</taxon>
        <taxon>Ulvophyceae</taxon>
        <taxon>TCBD clade</taxon>
        <taxon>Bryopsidales</taxon>
        <taxon>Ostreobineae</taxon>
        <taxon>Ostreobiaceae</taxon>
        <taxon>Ostreobium</taxon>
    </lineage>
</organism>
<evidence type="ECO:0000256" key="5">
    <source>
        <dbReference type="SAM" id="Phobius"/>
    </source>
</evidence>
<evidence type="ECO:0000313" key="7">
    <source>
        <dbReference type="Proteomes" id="UP000708148"/>
    </source>
</evidence>
<evidence type="ECO:0000256" key="4">
    <source>
        <dbReference type="ARBA" id="ARBA00023136"/>
    </source>
</evidence>
<feature type="transmembrane region" description="Helical" evidence="5">
    <location>
        <begin position="90"/>
        <end position="108"/>
    </location>
</feature>
<keyword evidence="4 5" id="KW-0472">Membrane</keyword>
<gene>
    <name evidence="6" type="ORF">OSTQU699_LOCUS7252</name>
</gene>
<evidence type="ECO:0000256" key="2">
    <source>
        <dbReference type="ARBA" id="ARBA00022692"/>
    </source>
</evidence>
<comment type="subcellular location">
    <subcellularLocation>
        <location evidence="1">Membrane</location>
        <topology evidence="1">Multi-pass membrane protein</topology>
    </subcellularLocation>
</comment>
<evidence type="ECO:0000256" key="1">
    <source>
        <dbReference type="ARBA" id="ARBA00004141"/>
    </source>
</evidence>
<keyword evidence="3 5" id="KW-1133">Transmembrane helix</keyword>
<dbReference type="Pfam" id="PF03741">
    <property type="entry name" value="TerC"/>
    <property type="match status" value="1"/>
</dbReference>
<accession>A0A8S1J449</accession>
<evidence type="ECO:0000256" key="3">
    <source>
        <dbReference type="ARBA" id="ARBA00022989"/>
    </source>
</evidence>
<dbReference type="Proteomes" id="UP000708148">
    <property type="component" value="Unassembled WGS sequence"/>
</dbReference>
<dbReference type="PANTHER" id="PTHR30238:SF0">
    <property type="entry name" value="THYLAKOID MEMBRANE PROTEIN TERC, CHLOROPLASTIC"/>
    <property type="match status" value="1"/>
</dbReference>
<feature type="transmembrane region" description="Helical" evidence="5">
    <location>
        <begin position="331"/>
        <end position="350"/>
    </location>
</feature>
<keyword evidence="2 5" id="KW-0812">Transmembrane</keyword>
<feature type="transmembrane region" description="Helical" evidence="5">
    <location>
        <begin position="273"/>
        <end position="290"/>
    </location>
</feature>
<sequence length="357" mass="38844">MVSRAGGWPVHGGVLPRGALLWQRSMVNTTRTTFLRGPPGRRQIDKGKGPDDWRGHKTAMVSHAGDDRAVVEALQSIEKEEEVEFQGEAVAAWVGAAVAFGAGVWYFLGVEKAEEYFAGYLMEQSLSLDNLFVFILVFNYFQTPTECQPKVLSYGIASAAMLRLVMVGLGVELIESFKPVFLGFALLLLYSSFKLIAEGDDDEEDLEENGVVKFCKGAMRVSDEYDGDNFFTVEDGVRVATPLLLALAVVEISDVVFAVDSIPAVFGVTLDPFIVYTSNMFAILSLRSLYGFVSVIMTRLKFLDKAVALVLGFIGTKMIADFSGYHISTELSLLVVGCLLGGGVATSLWLPEPTDAA</sequence>
<comment type="caution">
    <text evidence="6">The sequence shown here is derived from an EMBL/GenBank/DDBJ whole genome shotgun (WGS) entry which is preliminary data.</text>
</comment>
<proteinExistence type="predicted"/>
<dbReference type="EMBL" id="CAJHUC010001654">
    <property type="protein sequence ID" value="CAD7701895.1"/>
    <property type="molecule type" value="Genomic_DNA"/>
</dbReference>